<dbReference type="Gene3D" id="1.20.1250.20">
    <property type="entry name" value="MFS general substrate transporter like domains"/>
    <property type="match status" value="1"/>
</dbReference>
<feature type="transmembrane region" description="Helical" evidence="6">
    <location>
        <begin position="308"/>
        <end position="329"/>
    </location>
</feature>
<protein>
    <submittedName>
        <fullName evidence="8">Putative transporter</fullName>
    </submittedName>
</protein>
<comment type="caution">
    <text evidence="8">The sequence shown here is derived from an EMBL/GenBank/DDBJ whole genome shotgun (WGS) entry which is preliminary data.</text>
</comment>
<keyword evidence="9" id="KW-1185">Reference proteome</keyword>
<dbReference type="STRING" id="1193182.BN11_2050007"/>
<feature type="transmembrane region" description="Helical" evidence="6">
    <location>
        <begin position="81"/>
        <end position="98"/>
    </location>
</feature>
<feature type="transmembrane region" description="Helical" evidence="6">
    <location>
        <begin position="20"/>
        <end position="41"/>
    </location>
</feature>
<reference evidence="8 9" key="1">
    <citation type="journal article" date="2013" name="ISME J.">
        <title>A metabolic model for members of the genus Tetrasphaera involved in enhanced biological phosphorus removal.</title>
        <authorList>
            <person name="Kristiansen R."/>
            <person name="Nguyen H.T.T."/>
            <person name="Saunders A.M."/>
            <person name="Nielsen J.L."/>
            <person name="Wimmer R."/>
            <person name="Le V.Q."/>
            <person name="McIlroy S.J."/>
            <person name="Petrovski S."/>
            <person name="Seviour R.J."/>
            <person name="Calteau A."/>
            <person name="Nielsen K.L."/>
            <person name="Nielsen P.H."/>
        </authorList>
    </citation>
    <scope>NUCLEOTIDE SEQUENCE [LARGE SCALE GENOMIC DNA]</scope>
    <source>
        <strain evidence="8 9">Ben110</strain>
    </source>
</reference>
<dbReference type="InterPro" id="IPR020846">
    <property type="entry name" value="MFS_dom"/>
</dbReference>
<sequence length="370" mass="37478">MGLLPDTARDLGVSIPAGGASIAAYALGVVVGAPVLAVAGAAWPRRTLLVGLLIVLAVGNALVALAPNFELLVAARALTGLPHGAFFGVASLAAVDLMPPGMAGRAVGRVMLGIPFANLFGVPAGTWLGQQLGWRTAYGAIAILALLSALLVRVAVPQSFPHPDGAMRRELRALRRVQVWLTLLTAAIGFGGMFAMNSYIAPTFTEVAGQPASIVPVVMFLLGVAGLIGTPLGGRLVDWSVLRTIAIGLGGLALNLALFTVTSRWLIPAIVSVMLCSVCAGLLVVSLQLRLMTVAGDAKNLGAASNHAALNVANALGAWLGGVVLAAGYGYTAPSWVGVALAVCGGLVFALSLALHQRGGPIRGTSASRG</sequence>
<evidence type="ECO:0000313" key="8">
    <source>
        <dbReference type="EMBL" id="CCH72878.1"/>
    </source>
</evidence>
<dbReference type="Proteomes" id="UP000035763">
    <property type="component" value="Unassembled WGS sequence"/>
</dbReference>
<dbReference type="EMBL" id="CAJA01000119">
    <property type="protein sequence ID" value="CCH72878.1"/>
    <property type="molecule type" value="Genomic_DNA"/>
</dbReference>
<dbReference type="InterPro" id="IPR050189">
    <property type="entry name" value="MFS_Efflux_Transporters"/>
</dbReference>
<keyword evidence="3 6" id="KW-0812">Transmembrane</keyword>
<dbReference type="Pfam" id="PF07690">
    <property type="entry name" value="MFS_1"/>
    <property type="match status" value="1"/>
</dbReference>
<gene>
    <name evidence="8" type="ORF">BN11_2050007</name>
</gene>
<feature type="domain" description="Major facilitator superfamily (MFS) profile" evidence="7">
    <location>
        <begin position="1"/>
        <end position="358"/>
    </location>
</feature>
<proteinExistence type="predicted"/>
<dbReference type="PROSITE" id="PS50850">
    <property type="entry name" value="MFS"/>
    <property type="match status" value="1"/>
</dbReference>
<evidence type="ECO:0000256" key="4">
    <source>
        <dbReference type="ARBA" id="ARBA00022989"/>
    </source>
</evidence>
<evidence type="ECO:0000256" key="2">
    <source>
        <dbReference type="ARBA" id="ARBA00022475"/>
    </source>
</evidence>
<dbReference type="CDD" id="cd17324">
    <property type="entry name" value="MFS_NepI_like"/>
    <property type="match status" value="1"/>
</dbReference>
<keyword evidence="2" id="KW-1003">Cell membrane</keyword>
<evidence type="ECO:0000256" key="3">
    <source>
        <dbReference type="ARBA" id="ARBA00022692"/>
    </source>
</evidence>
<accession>W6JU30</accession>
<dbReference type="InterPro" id="IPR036259">
    <property type="entry name" value="MFS_trans_sf"/>
</dbReference>
<feature type="transmembrane region" description="Helical" evidence="6">
    <location>
        <begin position="136"/>
        <end position="156"/>
    </location>
</feature>
<dbReference type="GO" id="GO:0022857">
    <property type="term" value="F:transmembrane transporter activity"/>
    <property type="evidence" value="ECO:0007669"/>
    <property type="project" value="InterPro"/>
</dbReference>
<feature type="transmembrane region" description="Helical" evidence="6">
    <location>
        <begin position="110"/>
        <end position="130"/>
    </location>
</feature>
<feature type="transmembrane region" description="Helical" evidence="6">
    <location>
        <begin position="177"/>
        <end position="200"/>
    </location>
</feature>
<keyword evidence="5 6" id="KW-0472">Membrane</keyword>
<comment type="subcellular location">
    <subcellularLocation>
        <location evidence="1">Cell membrane</location>
        <topology evidence="1">Multi-pass membrane protein</topology>
    </subcellularLocation>
</comment>
<feature type="transmembrane region" description="Helical" evidence="6">
    <location>
        <begin position="212"/>
        <end position="229"/>
    </location>
</feature>
<dbReference type="AlphaFoldDB" id="W6JU30"/>
<evidence type="ECO:0000259" key="7">
    <source>
        <dbReference type="PROSITE" id="PS50850"/>
    </source>
</evidence>
<feature type="transmembrane region" description="Helical" evidence="6">
    <location>
        <begin position="265"/>
        <end position="287"/>
    </location>
</feature>
<name>W6JU30_9MICO</name>
<evidence type="ECO:0000256" key="5">
    <source>
        <dbReference type="ARBA" id="ARBA00023136"/>
    </source>
</evidence>
<feature type="transmembrane region" description="Helical" evidence="6">
    <location>
        <begin position="48"/>
        <end position="69"/>
    </location>
</feature>
<dbReference type="PANTHER" id="PTHR43124:SF3">
    <property type="entry name" value="CHLORAMPHENICOL EFFLUX PUMP RV0191"/>
    <property type="match status" value="1"/>
</dbReference>
<feature type="transmembrane region" description="Helical" evidence="6">
    <location>
        <begin position="335"/>
        <end position="355"/>
    </location>
</feature>
<evidence type="ECO:0000256" key="1">
    <source>
        <dbReference type="ARBA" id="ARBA00004651"/>
    </source>
</evidence>
<dbReference type="PANTHER" id="PTHR43124">
    <property type="entry name" value="PURINE EFFLUX PUMP PBUE"/>
    <property type="match status" value="1"/>
</dbReference>
<organism evidence="8 9">
    <name type="scientific">Nostocoides australiense Ben110</name>
    <dbReference type="NCBI Taxonomy" id="1193182"/>
    <lineage>
        <taxon>Bacteria</taxon>
        <taxon>Bacillati</taxon>
        <taxon>Actinomycetota</taxon>
        <taxon>Actinomycetes</taxon>
        <taxon>Micrococcales</taxon>
        <taxon>Intrasporangiaceae</taxon>
        <taxon>Nostocoides</taxon>
    </lineage>
</organism>
<dbReference type="InterPro" id="IPR011701">
    <property type="entry name" value="MFS"/>
</dbReference>
<dbReference type="SUPFAM" id="SSF103473">
    <property type="entry name" value="MFS general substrate transporter"/>
    <property type="match status" value="1"/>
</dbReference>
<keyword evidence="4 6" id="KW-1133">Transmembrane helix</keyword>
<feature type="transmembrane region" description="Helical" evidence="6">
    <location>
        <begin position="241"/>
        <end position="259"/>
    </location>
</feature>
<evidence type="ECO:0000313" key="9">
    <source>
        <dbReference type="Proteomes" id="UP000035763"/>
    </source>
</evidence>
<dbReference type="GO" id="GO:0005886">
    <property type="term" value="C:plasma membrane"/>
    <property type="evidence" value="ECO:0007669"/>
    <property type="project" value="UniProtKB-SubCell"/>
</dbReference>
<evidence type="ECO:0000256" key="6">
    <source>
        <dbReference type="SAM" id="Phobius"/>
    </source>
</evidence>